<dbReference type="Proteomes" id="UP000295689">
    <property type="component" value="Unassembled WGS sequence"/>
</dbReference>
<reference evidence="1 2" key="1">
    <citation type="journal article" date="2015" name="Stand. Genomic Sci.">
        <title>Genomic Encyclopedia of Bacterial and Archaeal Type Strains, Phase III: the genomes of soil and plant-associated and newly described type strains.</title>
        <authorList>
            <person name="Whitman W.B."/>
            <person name="Woyke T."/>
            <person name="Klenk H.P."/>
            <person name="Zhou Y."/>
            <person name="Lilburn T.G."/>
            <person name="Beck B.J."/>
            <person name="De Vos P."/>
            <person name="Vandamme P."/>
            <person name="Eisen J.A."/>
            <person name="Garrity G."/>
            <person name="Hugenholtz P."/>
            <person name="Kyrpides N.C."/>
        </authorList>
    </citation>
    <scope>NUCLEOTIDE SEQUENCE [LARGE SCALE GENOMIC DNA]</scope>
    <source>
        <strain evidence="1 2">CV53</strain>
    </source>
</reference>
<organism evidence="1 2">
    <name type="scientific">Mesobacillus foraminis</name>
    <dbReference type="NCBI Taxonomy" id="279826"/>
    <lineage>
        <taxon>Bacteria</taxon>
        <taxon>Bacillati</taxon>
        <taxon>Bacillota</taxon>
        <taxon>Bacilli</taxon>
        <taxon>Bacillales</taxon>
        <taxon>Bacillaceae</taxon>
        <taxon>Mesobacillus</taxon>
    </lineage>
</organism>
<comment type="caution">
    <text evidence="1">The sequence shown here is derived from an EMBL/GenBank/DDBJ whole genome shotgun (WGS) entry which is preliminary data.</text>
</comment>
<dbReference type="RefSeq" id="WP_241993918.1">
    <property type="nucleotide sequence ID" value="NZ_CP033044.1"/>
</dbReference>
<keyword evidence="2" id="KW-1185">Reference proteome</keyword>
<dbReference type="InterPro" id="IPR014199">
    <property type="entry name" value="Spore_YtxC"/>
</dbReference>
<name>A0A4R2BC34_9BACI</name>
<gene>
    <name evidence="1" type="ORF">EV146_107173</name>
</gene>
<evidence type="ECO:0000313" key="2">
    <source>
        <dbReference type="Proteomes" id="UP000295689"/>
    </source>
</evidence>
<dbReference type="Pfam" id="PF08812">
    <property type="entry name" value="YtxC"/>
    <property type="match status" value="1"/>
</dbReference>
<dbReference type="AlphaFoldDB" id="A0A4R2BC34"/>
<sequence>MIEIIFQKDWDGRCMYRHIMERLSAFPAQTGKILFDEERKKLRIHTDDLPKEAFYTIKEGVYEFIVIKKRDDWFRGILSERFFYQDTGEQDQILDIIYSVIEGHREDLASFVTGPDEKGYVLEAINEIFKGSISFSFDSFVMFRLKPFLDVLRSFVEIAIDEYKLEQDYQMFIQTLREFLCGRTPLHEHVHLKLDNETVFFDSDFMEIKRSELVKGIDRKLLGNHPVYVDSVTIAPLLSMAPSTIYLYTDEPEQPLVRTIGNIFEERVKLCPLKAFQRNNGHSNEKVQ</sequence>
<protein>
    <submittedName>
        <fullName evidence="1">Putative sporulation protein YtxC</fullName>
    </submittedName>
</protein>
<proteinExistence type="predicted"/>
<accession>A0A4R2BC34</accession>
<dbReference type="EMBL" id="SLVV01000007">
    <property type="protein sequence ID" value="TCN24478.1"/>
    <property type="molecule type" value="Genomic_DNA"/>
</dbReference>
<evidence type="ECO:0000313" key="1">
    <source>
        <dbReference type="EMBL" id="TCN24478.1"/>
    </source>
</evidence>